<feature type="active site" description="Charge relay system" evidence="5 6">
    <location>
        <position position="437"/>
    </location>
</feature>
<dbReference type="InterPro" id="IPR022398">
    <property type="entry name" value="Peptidase_S8_His-AS"/>
</dbReference>
<evidence type="ECO:0000256" key="8">
    <source>
        <dbReference type="SAM" id="SignalP"/>
    </source>
</evidence>
<dbReference type="InterPro" id="IPR000209">
    <property type="entry name" value="Peptidase_S8/S53_dom"/>
</dbReference>
<dbReference type="Pfam" id="PF00082">
    <property type="entry name" value="Peptidase_S8"/>
    <property type="match status" value="1"/>
</dbReference>
<dbReference type="Gene3D" id="3.40.50.200">
    <property type="entry name" value="Peptidase S8/S53 domain"/>
    <property type="match status" value="1"/>
</dbReference>
<evidence type="ECO:0000256" key="4">
    <source>
        <dbReference type="ARBA" id="ARBA00022825"/>
    </source>
</evidence>
<dbReference type="InterPro" id="IPR014756">
    <property type="entry name" value="Ig_E-set"/>
</dbReference>
<dbReference type="GO" id="GO:0006508">
    <property type="term" value="P:proteolysis"/>
    <property type="evidence" value="ECO:0007669"/>
    <property type="project" value="UniProtKB-KW"/>
</dbReference>
<dbReference type="Proteomes" id="UP000242415">
    <property type="component" value="Unassembled WGS sequence"/>
</dbReference>
<organism evidence="10 11">
    <name type="scientific">Micromonospora pattaloongensis</name>
    <dbReference type="NCBI Taxonomy" id="405436"/>
    <lineage>
        <taxon>Bacteria</taxon>
        <taxon>Bacillati</taxon>
        <taxon>Actinomycetota</taxon>
        <taxon>Actinomycetes</taxon>
        <taxon>Micromonosporales</taxon>
        <taxon>Micromonosporaceae</taxon>
        <taxon>Micromonospora</taxon>
    </lineage>
</organism>
<evidence type="ECO:0000256" key="7">
    <source>
        <dbReference type="RuleBase" id="RU003355"/>
    </source>
</evidence>
<evidence type="ECO:0000256" key="2">
    <source>
        <dbReference type="ARBA" id="ARBA00022670"/>
    </source>
</evidence>
<keyword evidence="8" id="KW-0732">Signal</keyword>
<dbReference type="InterPro" id="IPR036852">
    <property type="entry name" value="Peptidase_S8/S53_dom_sf"/>
</dbReference>
<evidence type="ECO:0000256" key="5">
    <source>
        <dbReference type="PIRSR" id="PIRSR615500-1"/>
    </source>
</evidence>
<dbReference type="InterPro" id="IPR023828">
    <property type="entry name" value="Peptidase_S8_Ser-AS"/>
</dbReference>
<proteinExistence type="inferred from homology"/>
<evidence type="ECO:0000256" key="6">
    <source>
        <dbReference type="PROSITE-ProRule" id="PRU01240"/>
    </source>
</evidence>
<dbReference type="SUPFAM" id="SSF81296">
    <property type="entry name" value="E set domains"/>
    <property type="match status" value="1"/>
</dbReference>
<dbReference type="InterPro" id="IPR017297">
    <property type="entry name" value="Peptidase_S8A_DPH-A"/>
</dbReference>
<dbReference type="PANTHER" id="PTHR43399">
    <property type="entry name" value="SUBTILISIN-RELATED"/>
    <property type="match status" value="1"/>
</dbReference>
<dbReference type="SUPFAM" id="SSF52743">
    <property type="entry name" value="Subtilisin-like"/>
    <property type="match status" value="1"/>
</dbReference>
<dbReference type="PROSITE" id="PS00136">
    <property type="entry name" value="SUBTILASE_ASP"/>
    <property type="match status" value="1"/>
</dbReference>
<keyword evidence="4 6" id="KW-0720">Serine protease</keyword>
<evidence type="ECO:0000256" key="3">
    <source>
        <dbReference type="ARBA" id="ARBA00022801"/>
    </source>
</evidence>
<keyword evidence="11" id="KW-1185">Reference proteome</keyword>
<dbReference type="STRING" id="405436.SAMN05444365_101285"/>
<comment type="similarity">
    <text evidence="1 6 7">Belongs to the peptidase S8 family.</text>
</comment>
<name>A0A1H3G7E4_9ACTN</name>
<evidence type="ECO:0000256" key="1">
    <source>
        <dbReference type="ARBA" id="ARBA00011073"/>
    </source>
</evidence>
<dbReference type="OrthoDB" id="5167143at2"/>
<dbReference type="EMBL" id="FNPH01000001">
    <property type="protein sequence ID" value="SDX98279.1"/>
    <property type="molecule type" value="Genomic_DNA"/>
</dbReference>
<evidence type="ECO:0000313" key="11">
    <source>
        <dbReference type="Proteomes" id="UP000242415"/>
    </source>
</evidence>
<dbReference type="PIRSF" id="PIRSF037854">
    <property type="entry name" value="Dihydropyridine_esterase"/>
    <property type="match status" value="1"/>
</dbReference>
<gene>
    <name evidence="10" type="ORF">SAMN05444365_101285</name>
</gene>
<dbReference type="InterPro" id="IPR051048">
    <property type="entry name" value="Peptidase_S8/S53_subtilisin"/>
</dbReference>
<feature type="chain" id="PRO_5017238790" evidence="8">
    <location>
        <begin position="27"/>
        <end position="1116"/>
    </location>
</feature>
<dbReference type="PANTHER" id="PTHR43399:SF4">
    <property type="entry name" value="CELL WALL-ASSOCIATED PROTEASE"/>
    <property type="match status" value="1"/>
</dbReference>
<feature type="active site" description="Charge relay system" evidence="5 6">
    <location>
        <position position="262"/>
    </location>
</feature>
<feature type="signal peptide" evidence="8">
    <location>
        <begin position="1"/>
        <end position="26"/>
    </location>
</feature>
<dbReference type="InterPro" id="IPR015500">
    <property type="entry name" value="Peptidase_S8_subtilisin-rel"/>
</dbReference>
<keyword evidence="2 6" id="KW-0645">Protease</keyword>
<accession>A0A1H3G7E4</accession>
<keyword evidence="3 6" id="KW-0378">Hydrolase</keyword>
<evidence type="ECO:0000313" key="10">
    <source>
        <dbReference type="EMBL" id="SDX98279.1"/>
    </source>
</evidence>
<dbReference type="InterPro" id="IPR023827">
    <property type="entry name" value="Peptidase_S8_Asp-AS"/>
</dbReference>
<dbReference type="AlphaFoldDB" id="A0A1H3G7E4"/>
<dbReference type="GO" id="GO:0004252">
    <property type="term" value="F:serine-type endopeptidase activity"/>
    <property type="evidence" value="ECO:0007669"/>
    <property type="project" value="UniProtKB-UniRule"/>
</dbReference>
<feature type="domain" description="Peptidase S8/S53" evidence="9">
    <location>
        <begin position="221"/>
        <end position="472"/>
    </location>
</feature>
<reference evidence="11" key="1">
    <citation type="submission" date="2016-10" db="EMBL/GenBank/DDBJ databases">
        <authorList>
            <person name="Varghese N."/>
            <person name="Submissions S."/>
        </authorList>
    </citation>
    <scope>NUCLEOTIDE SEQUENCE [LARGE SCALE GENOMIC DNA]</scope>
    <source>
        <strain evidence="11">DSM 45245</strain>
    </source>
</reference>
<dbReference type="PROSITE" id="PS51892">
    <property type="entry name" value="SUBTILASE"/>
    <property type="match status" value="1"/>
</dbReference>
<protein>
    <submittedName>
        <fullName evidence="10">Serine protease, subtilisin family</fullName>
    </submittedName>
</protein>
<dbReference type="PROSITE" id="PS00137">
    <property type="entry name" value="SUBTILASE_HIS"/>
    <property type="match status" value="1"/>
</dbReference>
<sequence>MHVPRRLTAIALLSGLLLAAGHPAGAAPSDPAPRPRPAKTTTPVTVTLLTGDRVTVSGADAGRAAVRPGPGRDGLRFVVERERGELYVVPQDAQPLLRGGTLDRRLFNVTALVRSGYHDAARDSLPLIVTYRPAAARSGAAALGAAGARIGRELPAINGAAVAADKATAARLWSAVTAGGARSATAAGIDRIWLDGKRRLSLDVSVPQIGAPAAHRAGFTGRGVTVAVLDSGVDAGHPDLADKVAESRNFSEAPEAGDTVGHGTHVASTIAGSGAASGGKYRGVAPDATLLSGKVCESAFCTDSAILAGMQWAAAEKRADVVNLSLGGADSPEIDPLEEAVNTLTAQTGTLFVIAAGNDGAEESIGSPGSADAALTVGAVDKSDELADFSSRGPRVGDDAVKPDITAPGVDIVAAKAAGTQLGEPVGEAYVAASGTSMATPHVAGAVALLAQQHPQWAATELKATLMASAKPHPELGAYAQGAGRVDVARAITQPVTADPVSLSYGRAIWPHADDAPITRTVTYRNSGPDELTLTLAARVTGPRGATPPAGMFRPSVERVTVPAGGQAQVSVTVDTRLGGPDGLYSGQLVATAGQTTVSTPIAVHQEVESYNLTLNHVDRSGAPTPDYFSLLIGLDGDRVARPYSEEGTATVRLPAGRYGLSSYLFAERAPDQYDMTLLVQPELTVTRDTAVTLDARAGRPVRMSVPDRRVAPVLVDVSAVFVTASGNHGIGMTATDFEGVTAAQLGRAGSPERFLSSVASQWAEPGPQGRFDDSRRLYALAEVFPGRMVNGFERNYRRADLATVRHEFRGEAPGGAAERAVFAVYPLDGGSLAPVLPTAVPGGRVEHYNTARGVRWDSELDFGTPAEDGWLDLKAILFSPQPVAYRAGRDYREQWNVAPFGPAMPASRFPDEWVSRQGDLLYASVPLFSDRYGHIGVSLTDTARTALYRDGKLLGETTDPGWGVFTVPPEPADYRLETRATRSVSDLATEVSAAWTFPSAHSDGDGFAKLPVMAVRFAPALDAANAAPSGRAFRIPVTVQRQPGAPAAQVRQLTVEVSYDDGRTWGAAELWPGRSGWTATVRHPAGAGYVSLRATAADSAGNTVTQSVIHAYRLR</sequence>
<evidence type="ECO:0000259" key="9">
    <source>
        <dbReference type="Pfam" id="PF00082"/>
    </source>
</evidence>
<feature type="active site" description="Charge relay system" evidence="5 6">
    <location>
        <position position="230"/>
    </location>
</feature>
<dbReference type="PROSITE" id="PS00138">
    <property type="entry name" value="SUBTILASE_SER"/>
    <property type="match status" value="1"/>
</dbReference>
<dbReference type="PRINTS" id="PR00723">
    <property type="entry name" value="SUBTILISIN"/>
</dbReference>